<feature type="compositionally biased region" description="Basic residues" evidence="1">
    <location>
        <begin position="40"/>
        <end position="57"/>
    </location>
</feature>
<dbReference type="EMBL" id="LUTY01000317">
    <property type="protein sequence ID" value="OAD23526.1"/>
    <property type="molecule type" value="Genomic_DNA"/>
</dbReference>
<accession>A0A176S6K1</accession>
<evidence type="ECO:0000256" key="1">
    <source>
        <dbReference type="SAM" id="MobiDB-lite"/>
    </source>
</evidence>
<proteinExistence type="predicted"/>
<protein>
    <submittedName>
        <fullName evidence="2">Uncharacterized protein</fullName>
    </submittedName>
</protein>
<feature type="region of interest" description="Disordered" evidence="1">
    <location>
        <begin position="40"/>
        <end position="62"/>
    </location>
</feature>
<name>A0A176S6K1_9GAMM</name>
<dbReference type="AlphaFoldDB" id="A0A176S6K1"/>
<organism evidence="2 3">
    <name type="scientific">Candidatus Thiomargarita nelsonii</name>
    <dbReference type="NCBI Taxonomy" id="1003181"/>
    <lineage>
        <taxon>Bacteria</taxon>
        <taxon>Pseudomonadati</taxon>
        <taxon>Pseudomonadota</taxon>
        <taxon>Gammaproteobacteria</taxon>
        <taxon>Thiotrichales</taxon>
        <taxon>Thiotrichaceae</taxon>
        <taxon>Thiomargarita</taxon>
    </lineage>
</organism>
<gene>
    <name evidence="2" type="ORF">THIOM_000642</name>
</gene>
<reference evidence="2 3" key="1">
    <citation type="submission" date="2016-05" db="EMBL/GenBank/DDBJ databases">
        <title>Single-cell genome of chain-forming Candidatus Thiomargarita nelsonii and comparison to other large sulfur-oxidizing bacteria.</title>
        <authorList>
            <person name="Winkel M."/>
            <person name="Salman V."/>
            <person name="Woyke T."/>
            <person name="Schulz-Vogt H."/>
            <person name="Richter M."/>
            <person name="Flood B."/>
            <person name="Bailey J."/>
            <person name="Amann R."/>
            <person name="Mussmann M."/>
        </authorList>
    </citation>
    <scope>NUCLEOTIDE SEQUENCE [LARGE SCALE GENOMIC DNA]</scope>
    <source>
        <strain evidence="2 3">THI036</strain>
    </source>
</reference>
<sequence>MAVSFECRSAILMAFANEANITALFAPNLSKAPDLIKGSNRRRLTLRKSTRRQKSNKSVKSPFLSRSVTMLSTAASPAPFIAPNP</sequence>
<evidence type="ECO:0000313" key="2">
    <source>
        <dbReference type="EMBL" id="OAD23526.1"/>
    </source>
</evidence>
<keyword evidence="3" id="KW-1185">Reference proteome</keyword>
<comment type="caution">
    <text evidence="2">The sequence shown here is derived from an EMBL/GenBank/DDBJ whole genome shotgun (WGS) entry which is preliminary data.</text>
</comment>
<dbReference type="Proteomes" id="UP000076962">
    <property type="component" value="Unassembled WGS sequence"/>
</dbReference>
<evidence type="ECO:0000313" key="3">
    <source>
        <dbReference type="Proteomes" id="UP000076962"/>
    </source>
</evidence>